<keyword evidence="5 8" id="KW-0418">Kinase</keyword>
<dbReference type="Gene3D" id="3.30.565.10">
    <property type="entry name" value="Histidine kinase-like ATPase, C-terminal domain"/>
    <property type="match status" value="1"/>
</dbReference>
<reference evidence="8 9" key="1">
    <citation type="journal article" date="2019" name="Int. J. Syst. Evol. Microbiol.">
        <title>The Global Catalogue of Microorganisms (GCM) 10K type strain sequencing project: providing services to taxonomists for standard genome sequencing and annotation.</title>
        <authorList>
            <consortium name="The Broad Institute Genomics Platform"/>
            <consortium name="The Broad Institute Genome Sequencing Center for Infectious Disease"/>
            <person name="Wu L."/>
            <person name="Ma J."/>
        </authorList>
    </citation>
    <scope>NUCLEOTIDE SEQUENCE [LARGE SCALE GENOMIC DNA]</scope>
    <source>
        <strain evidence="8 9">Q85</strain>
    </source>
</reference>
<dbReference type="InterPro" id="IPR005467">
    <property type="entry name" value="His_kinase_dom"/>
</dbReference>
<dbReference type="InterPro" id="IPR004358">
    <property type="entry name" value="Sig_transdc_His_kin-like_C"/>
</dbReference>
<dbReference type="EC" id="2.7.13.3" evidence="2"/>
<evidence type="ECO:0000313" key="8">
    <source>
        <dbReference type="EMBL" id="MFC7186597.1"/>
    </source>
</evidence>
<dbReference type="InterPro" id="IPR003018">
    <property type="entry name" value="GAF"/>
</dbReference>
<dbReference type="EMBL" id="JBHSZZ010000028">
    <property type="protein sequence ID" value="MFC7186597.1"/>
    <property type="molecule type" value="Genomic_DNA"/>
</dbReference>
<keyword evidence="3" id="KW-0597">Phosphoprotein</keyword>
<comment type="caution">
    <text evidence="8">The sequence shown here is derived from an EMBL/GenBank/DDBJ whole genome shotgun (WGS) entry which is preliminary data.</text>
</comment>
<dbReference type="Pfam" id="PF02518">
    <property type="entry name" value="HATPase_c"/>
    <property type="match status" value="1"/>
</dbReference>
<evidence type="ECO:0000256" key="6">
    <source>
        <dbReference type="ARBA" id="ARBA00023012"/>
    </source>
</evidence>
<dbReference type="PANTHER" id="PTHR43711:SF1">
    <property type="entry name" value="HISTIDINE KINASE 1"/>
    <property type="match status" value="1"/>
</dbReference>
<dbReference type="PROSITE" id="PS50109">
    <property type="entry name" value="HIS_KIN"/>
    <property type="match status" value="1"/>
</dbReference>
<dbReference type="InterPro" id="IPR036890">
    <property type="entry name" value="HATPase_C_sf"/>
</dbReference>
<dbReference type="Proteomes" id="UP001596390">
    <property type="component" value="Unassembled WGS sequence"/>
</dbReference>
<dbReference type="InterPro" id="IPR029016">
    <property type="entry name" value="GAF-like_dom_sf"/>
</dbReference>
<dbReference type="SUPFAM" id="SSF55781">
    <property type="entry name" value="GAF domain-like"/>
    <property type="match status" value="1"/>
</dbReference>
<dbReference type="Pfam" id="PF00512">
    <property type="entry name" value="HisKA"/>
    <property type="match status" value="1"/>
</dbReference>
<dbReference type="GO" id="GO:0000160">
    <property type="term" value="P:phosphorelay signal transduction system"/>
    <property type="evidence" value="ECO:0007669"/>
    <property type="project" value="UniProtKB-KW"/>
</dbReference>
<keyword evidence="4" id="KW-0808">Transferase</keyword>
<feature type="domain" description="Histidine kinase" evidence="7">
    <location>
        <begin position="194"/>
        <end position="397"/>
    </location>
</feature>
<dbReference type="SUPFAM" id="SSF55874">
    <property type="entry name" value="ATPase domain of HSP90 chaperone/DNA topoisomerase II/histidine kinase"/>
    <property type="match status" value="1"/>
</dbReference>
<dbReference type="InterPro" id="IPR003594">
    <property type="entry name" value="HATPase_dom"/>
</dbReference>
<dbReference type="CDD" id="cd00082">
    <property type="entry name" value="HisKA"/>
    <property type="match status" value="1"/>
</dbReference>
<organism evidence="8 9">
    <name type="scientific">Halorubrum yunnanense</name>
    <dbReference type="NCBI Taxonomy" id="1526162"/>
    <lineage>
        <taxon>Archaea</taxon>
        <taxon>Methanobacteriati</taxon>
        <taxon>Methanobacteriota</taxon>
        <taxon>Stenosarchaea group</taxon>
        <taxon>Halobacteria</taxon>
        <taxon>Halobacteriales</taxon>
        <taxon>Haloferacaceae</taxon>
        <taxon>Halorubrum</taxon>
    </lineage>
</organism>
<protein>
    <recommendedName>
        <fullName evidence="2">histidine kinase</fullName>
        <ecNumber evidence="2">2.7.13.3</ecNumber>
    </recommendedName>
</protein>
<dbReference type="InterPro" id="IPR050736">
    <property type="entry name" value="Sensor_HK_Regulatory"/>
</dbReference>
<dbReference type="SMART" id="SM00388">
    <property type="entry name" value="HisKA"/>
    <property type="match status" value="1"/>
</dbReference>
<evidence type="ECO:0000259" key="7">
    <source>
        <dbReference type="PROSITE" id="PS50109"/>
    </source>
</evidence>
<accession>A0ABD5YDT0</accession>
<dbReference type="Gene3D" id="3.30.450.40">
    <property type="match status" value="1"/>
</dbReference>
<name>A0ABD5YDT0_9EURY</name>
<dbReference type="Pfam" id="PF01590">
    <property type="entry name" value="GAF"/>
    <property type="match status" value="1"/>
</dbReference>
<evidence type="ECO:0000256" key="4">
    <source>
        <dbReference type="ARBA" id="ARBA00022679"/>
    </source>
</evidence>
<gene>
    <name evidence="8" type="ORF">ACFQMK_06785</name>
</gene>
<comment type="catalytic activity">
    <reaction evidence="1">
        <text>ATP + protein L-histidine = ADP + protein N-phospho-L-histidine.</text>
        <dbReference type="EC" id="2.7.13.3"/>
    </reaction>
</comment>
<evidence type="ECO:0000256" key="3">
    <source>
        <dbReference type="ARBA" id="ARBA00022553"/>
    </source>
</evidence>
<keyword evidence="6" id="KW-0902">Two-component regulatory system</keyword>
<dbReference type="PANTHER" id="PTHR43711">
    <property type="entry name" value="TWO-COMPONENT HISTIDINE KINASE"/>
    <property type="match status" value="1"/>
</dbReference>
<dbReference type="SMART" id="SM00387">
    <property type="entry name" value="HATPase_c"/>
    <property type="match status" value="1"/>
</dbReference>
<dbReference type="AlphaFoldDB" id="A0ABD5YDT0"/>
<dbReference type="GO" id="GO:0004673">
    <property type="term" value="F:protein histidine kinase activity"/>
    <property type="evidence" value="ECO:0007669"/>
    <property type="project" value="UniProtKB-EC"/>
</dbReference>
<evidence type="ECO:0000256" key="1">
    <source>
        <dbReference type="ARBA" id="ARBA00000085"/>
    </source>
</evidence>
<proteinExistence type="predicted"/>
<evidence type="ECO:0000256" key="2">
    <source>
        <dbReference type="ARBA" id="ARBA00012438"/>
    </source>
</evidence>
<dbReference type="SMART" id="SM00065">
    <property type="entry name" value="GAF"/>
    <property type="match status" value="1"/>
</dbReference>
<sequence length="403" mass="44063">MYLRDITGQRELEQRRQESLHAIQQLYAVSSDQGRSFEEKVEAILELSCEYLSMPNGLLTRIEAGTQYVEISHADHPELQAGQSCPLEQAYCKRTVDLDSLLTIVNAADEGWDDDPAHEQSGIESYVGGRIEVAGERYGTLCFADVDPRADGFTDTQRTFVELLTRWVSYELERQRAQSQLQRERDRLDRFASVVSHDLRNPLNTAMGRVDLLAADCDSEHVPPIERSLDRIEALIEDLLVMAREGLPVDELEVVDLDDVASDAWSTAETGESGLRATSGGLRIMADRTRLRQLLENLFRNSAEHGSASSGSPDGEGIDGDGVAVTVGALTDRSGFYVADDGPGVPTADREQVFEMGYTTTSGGTGFGLSIVEEIAGAHGWEVSLVESADGGARFEFAGVEPA</sequence>
<dbReference type="InterPro" id="IPR003661">
    <property type="entry name" value="HisK_dim/P_dom"/>
</dbReference>
<dbReference type="PRINTS" id="PR00344">
    <property type="entry name" value="BCTRLSENSOR"/>
</dbReference>
<evidence type="ECO:0000256" key="5">
    <source>
        <dbReference type="ARBA" id="ARBA00022777"/>
    </source>
</evidence>
<dbReference type="InterPro" id="IPR036097">
    <property type="entry name" value="HisK_dim/P_sf"/>
</dbReference>
<keyword evidence="9" id="KW-1185">Reference proteome</keyword>
<evidence type="ECO:0000313" key="9">
    <source>
        <dbReference type="Proteomes" id="UP001596390"/>
    </source>
</evidence>
<dbReference type="SUPFAM" id="SSF47384">
    <property type="entry name" value="Homodimeric domain of signal transducing histidine kinase"/>
    <property type="match status" value="1"/>
</dbReference>
<dbReference type="RefSeq" id="WP_267663558.1">
    <property type="nucleotide sequence ID" value="NZ_JAODIX010000028.1"/>
</dbReference>
<dbReference type="Gene3D" id="1.10.287.130">
    <property type="match status" value="1"/>
</dbReference>